<evidence type="ECO:0000313" key="3">
    <source>
        <dbReference type="EMBL" id="NMU28928.1"/>
    </source>
</evidence>
<dbReference type="AlphaFoldDB" id="A0A7Y0S9R2"/>
<dbReference type="RefSeq" id="WP_069485190.1">
    <property type="nucleotide sequence ID" value="NZ_CP138328.1"/>
</dbReference>
<evidence type="ECO:0000256" key="1">
    <source>
        <dbReference type="SAM" id="MobiDB-lite"/>
    </source>
</evidence>
<gene>
    <name evidence="3" type="ORF">HKB21_25260</name>
</gene>
<name>A0A7Y0S9R2_VIBPH</name>
<protein>
    <submittedName>
        <fullName evidence="3">SPOR domain-containing protein</fullName>
    </submittedName>
</protein>
<keyword evidence="2" id="KW-0732">Signal</keyword>
<accession>A0A7Y0S9R2</accession>
<feature type="compositionally biased region" description="Low complexity" evidence="1">
    <location>
        <begin position="164"/>
        <end position="180"/>
    </location>
</feature>
<feature type="region of interest" description="Disordered" evidence="1">
    <location>
        <begin position="151"/>
        <end position="224"/>
    </location>
</feature>
<evidence type="ECO:0000256" key="2">
    <source>
        <dbReference type="SAM" id="SignalP"/>
    </source>
</evidence>
<evidence type="ECO:0000313" key="4">
    <source>
        <dbReference type="Proteomes" id="UP000555836"/>
    </source>
</evidence>
<dbReference type="EMBL" id="JABCLD010002028">
    <property type="protein sequence ID" value="NMU28928.1"/>
    <property type="molecule type" value="Genomic_DNA"/>
</dbReference>
<organism evidence="3 4">
    <name type="scientific">Vibrio parahaemolyticus</name>
    <dbReference type="NCBI Taxonomy" id="670"/>
    <lineage>
        <taxon>Bacteria</taxon>
        <taxon>Pseudomonadati</taxon>
        <taxon>Pseudomonadota</taxon>
        <taxon>Gammaproteobacteria</taxon>
        <taxon>Vibrionales</taxon>
        <taxon>Vibrionaceae</taxon>
        <taxon>Vibrio</taxon>
    </lineage>
</organism>
<feature type="compositionally biased region" description="Polar residues" evidence="1">
    <location>
        <begin position="151"/>
        <end position="163"/>
    </location>
</feature>
<feature type="signal peptide" evidence="2">
    <location>
        <begin position="1"/>
        <end position="34"/>
    </location>
</feature>
<proteinExistence type="predicted"/>
<dbReference type="Proteomes" id="UP000555836">
    <property type="component" value="Unassembled WGS sequence"/>
</dbReference>
<comment type="caution">
    <text evidence="3">The sequence shown here is derived from an EMBL/GenBank/DDBJ whole genome shotgun (WGS) entry which is preliminary data.</text>
</comment>
<feature type="chain" id="PRO_5031435846" evidence="2">
    <location>
        <begin position="35"/>
        <end position="334"/>
    </location>
</feature>
<reference evidence="3 4" key="1">
    <citation type="submission" date="2020-04" db="EMBL/GenBank/DDBJ databases">
        <title>Whole-genome sequencing of Vibrio spp. from China reveals different genetic environments of blaCTX-M-14 among diverse lineages.</title>
        <authorList>
            <person name="Zheng Z."/>
            <person name="Ye L."/>
            <person name="Chen S."/>
        </authorList>
    </citation>
    <scope>NUCLEOTIDE SEQUENCE [LARGE SCALE GENOMIC DNA]</scope>
    <source>
        <strain evidence="3 4">Vb0574</strain>
    </source>
</reference>
<sequence>MEMKKAHLLSRIVQSGLNLGGLLLCAQFSAPVLADDFLCQATQASDKELPMLEKSCPIGQGVWGKKVPQGGNDFYWIQCGLLPKPMPLAKAKPIYSKITTDVWMKPETKGYRCLIGPYTEFSKASADLRGVKTLSNYREAFIRVVGKGSDNTVKQMQPSSKSTPVAKPNVAPKPVAPVVASRPDTEAFKASATKTTAQPVTAKEPKPSTTTKPVAKAKPAPSVKGNGEVEVRLRASLHGKTYVVPYLLDNQFYMEYGKPWNRLNYESSQQICQQLGMSLATATEFKALRDSGVMEKNKWPLQLPYWGKDKKGLFADREPNQLTGTSLLNVMCVK</sequence>